<gene>
    <name evidence="1" type="ORF">Vadar_011318</name>
</gene>
<evidence type="ECO:0000313" key="1">
    <source>
        <dbReference type="EMBL" id="KAH7857324.1"/>
    </source>
</evidence>
<name>A0ACB7YVP8_9ERIC</name>
<evidence type="ECO:0000313" key="2">
    <source>
        <dbReference type="Proteomes" id="UP000828048"/>
    </source>
</evidence>
<dbReference type="Proteomes" id="UP000828048">
    <property type="component" value="Chromosome 3"/>
</dbReference>
<sequence>MVRKVSDSHCLLPLKTPLLQRLPEADDRGRGGESSDGFAQEFVSLVSSTIDLETEKMEQCRSLAREEASLWLYKQWISRTHSHKMKFKSPPEPQGAWPILGHLPLLRGQVHLARTLGAMADKYGPVFLLRLGIHPVLVVNNWESMKECFKTNDKTFASRPQVSESGKYLSFNLASVGFAPHSPYWRDTRKLIIVELLSAHRLEQFKDVRVSEIDATVKKLYHVSKTNHPNGTIIIGPWLDQLTLSTLTRIISGKRYSDTGGVQDPGAANFTRVIKEYLYWGGSYSLSDVIPFPPLRWVDWGGKLRTVKRVMREMDDIIQTWIQEHVERRDRKEGDEKDFIDVMLSKIDDGGSYGHSKDTIIKATTLGLIIAGTDSTSVNLTWLIAILLNNRPALTRAQKAIDTQIGKTRWVEDSDIKNLVYLQAIVKETLRLYPPGPLSIAHESIEDCEIGGYHIPKGTRLIPNLWKLHRDPRIWTDPEKFVPERWLEGNHASGFDVFGNNYEFNPFGSGRRSCPGTTFAMQVTQLTLARLIQGFELATPGNEPVDMSEGLGITLPKVKPIEVLITPRLASDLYEG</sequence>
<keyword evidence="2" id="KW-1185">Reference proteome</keyword>
<reference evidence="1 2" key="1">
    <citation type="journal article" date="2021" name="Hortic Res">
        <title>High-quality reference genome and annotation aids understanding of berry development for evergreen blueberry (Vaccinium darrowii).</title>
        <authorList>
            <person name="Yu J."/>
            <person name="Hulse-Kemp A.M."/>
            <person name="Babiker E."/>
            <person name="Staton M."/>
        </authorList>
    </citation>
    <scope>NUCLEOTIDE SEQUENCE [LARGE SCALE GENOMIC DNA]</scope>
    <source>
        <strain evidence="2">cv. NJ 8807/NJ 8810</strain>
        <tissue evidence="1">Young leaf</tissue>
    </source>
</reference>
<protein>
    <submittedName>
        <fullName evidence="1">Uncharacterized protein</fullName>
    </submittedName>
</protein>
<organism evidence="1 2">
    <name type="scientific">Vaccinium darrowii</name>
    <dbReference type="NCBI Taxonomy" id="229202"/>
    <lineage>
        <taxon>Eukaryota</taxon>
        <taxon>Viridiplantae</taxon>
        <taxon>Streptophyta</taxon>
        <taxon>Embryophyta</taxon>
        <taxon>Tracheophyta</taxon>
        <taxon>Spermatophyta</taxon>
        <taxon>Magnoliopsida</taxon>
        <taxon>eudicotyledons</taxon>
        <taxon>Gunneridae</taxon>
        <taxon>Pentapetalae</taxon>
        <taxon>asterids</taxon>
        <taxon>Ericales</taxon>
        <taxon>Ericaceae</taxon>
        <taxon>Vaccinioideae</taxon>
        <taxon>Vaccinieae</taxon>
        <taxon>Vaccinium</taxon>
    </lineage>
</organism>
<proteinExistence type="predicted"/>
<dbReference type="EMBL" id="CM037153">
    <property type="protein sequence ID" value="KAH7857324.1"/>
    <property type="molecule type" value="Genomic_DNA"/>
</dbReference>
<comment type="caution">
    <text evidence="1">The sequence shown here is derived from an EMBL/GenBank/DDBJ whole genome shotgun (WGS) entry which is preliminary data.</text>
</comment>
<accession>A0ACB7YVP8</accession>